<evidence type="ECO:0000313" key="1">
    <source>
        <dbReference type="EMBL" id="KAG0586171.1"/>
    </source>
</evidence>
<reference evidence="1" key="1">
    <citation type="submission" date="2020-06" db="EMBL/GenBank/DDBJ databases">
        <title>WGS assembly of Ceratodon purpureus strain R40.</title>
        <authorList>
            <person name="Carey S.B."/>
            <person name="Jenkins J."/>
            <person name="Shu S."/>
            <person name="Lovell J.T."/>
            <person name="Sreedasyam A."/>
            <person name="Maumus F."/>
            <person name="Tiley G.P."/>
            <person name="Fernandez-Pozo N."/>
            <person name="Barry K."/>
            <person name="Chen C."/>
            <person name="Wang M."/>
            <person name="Lipzen A."/>
            <person name="Daum C."/>
            <person name="Saski C.A."/>
            <person name="Payton A.C."/>
            <person name="Mcbreen J.C."/>
            <person name="Conrad R.E."/>
            <person name="Kollar L.M."/>
            <person name="Olsson S."/>
            <person name="Huttunen S."/>
            <person name="Landis J.B."/>
            <person name="Wickett N.J."/>
            <person name="Johnson M.G."/>
            <person name="Rensing S.A."/>
            <person name="Grimwood J."/>
            <person name="Schmutz J."/>
            <person name="Mcdaniel S.F."/>
        </authorList>
    </citation>
    <scope>NUCLEOTIDE SEQUENCE</scope>
    <source>
        <strain evidence="1">R40</strain>
    </source>
</reference>
<keyword evidence="2" id="KW-1185">Reference proteome</keyword>
<dbReference type="Proteomes" id="UP000822688">
    <property type="component" value="Chromosome 2"/>
</dbReference>
<accession>A0A8T0ITU6</accession>
<proteinExistence type="predicted"/>
<gene>
    <name evidence="1" type="ORF">KC19_2G069700</name>
</gene>
<dbReference type="EMBL" id="CM026422">
    <property type="protein sequence ID" value="KAG0586171.1"/>
    <property type="molecule type" value="Genomic_DNA"/>
</dbReference>
<sequence length="87" mass="9787">MLVTIEGIYRYPYESMCLASSFGVCTREVVESKMQFAMSAERKVVGGQEKCTKAQSDSSCTFVSGNVWLFIGTQKFTERFHDVSSFC</sequence>
<organism evidence="1 2">
    <name type="scientific">Ceratodon purpureus</name>
    <name type="common">Fire moss</name>
    <name type="synonym">Dicranum purpureum</name>
    <dbReference type="NCBI Taxonomy" id="3225"/>
    <lineage>
        <taxon>Eukaryota</taxon>
        <taxon>Viridiplantae</taxon>
        <taxon>Streptophyta</taxon>
        <taxon>Embryophyta</taxon>
        <taxon>Bryophyta</taxon>
        <taxon>Bryophytina</taxon>
        <taxon>Bryopsida</taxon>
        <taxon>Dicranidae</taxon>
        <taxon>Pseudoditrichales</taxon>
        <taxon>Ditrichaceae</taxon>
        <taxon>Ceratodon</taxon>
    </lineage>
</organism>
<protein>
    <submittedName>
        <fullName evidence="1">Uncharacterized protein</fullName>
    </submittedName>
</protein>
<comment type="caution">
    <text evidence="1">The sequence shown here is derived from an EMBL/GenBank/DDBJ whole genome shotgun (WGS) entry which is preliminary data.</text>
</comment>
<evidence type="ECO:0000313" key="2">
    <source>
        <dbReference type="Proteomes" id="UP000822688"/>
    </source>
</evidence>
<dbReference type="AlphaFoldDB" id="A0A8T0ITU6"/>
<name>A0A8T0ITU6_CERPU</name>